<name>A0A139H008_9PEZI</name>
<dbReference type="Proteomes" id="UP000070133">
    <property type="component" value="Unassembled WGS sequence"/>
</dbReference>
<dbReference type="EMBL" id="LFZN01000202">
    <property type="protein sequence ID" value="KXS95751.1"/>
    <property type="molecule type" value="Genomic_DNA"/>
</dbReference>
<sequence length="293" mass="32305">MLSPQTKENNSPELPSPPTNTLSHPNPSSPTCHSPSNVSRKRAPRLPALAHTPARPSFSQQMLKHWSTSTPKLPQEHVVSVQRDCSSPNDTCISSEEDPLNHLERAVAMVLPHSPKSKQRRKTLFIPGPHCRKYDSDDTSEAWTGDDIFLGQKATKVAMSPGRCKREGLGSPLRNCVVRTPEEKPRRGAELLSEDSEDFTCVTTKAEADEIDEDAFVTARQDMPDGIDDLQDSAKCDSAQESSVEAPLKAFKGTRFVDMRRGPLYPKLLESANSTDLDLSPAPARTSKHMQIT</sequence>
<evidence type="ECO:0000313" key="3">
    <source>
        <dbReference type="Proteomes" id="UP000070133"/>
    </source>
</evidence>
<reference evidence="2 3" key="1">
    <citation type="submission" date="2015-07" db="EMBL/GenBank/DDBJ databases">
        <title>Comparative genomics of the Sigatoka disease complex on banana suggests a link between parallel evolutionary changes in Pseudocercospora fijiensis and Pseudocercospora eumusae and increased virulence on the banana host.</title>
        <authorList>
            <person name="Chang T.-C."/>
            <person name="Salvucci A."/>
            <person name="Crous P.W."/>
            <person name="Stergiopoulos I."/>
        </authorList>
    </citation>
    <scope>NUCLEOTIDE SEQUENCE [LARGE SCALE GENOMIC DNA]</scope>
    <source>
        <strain evidence="2 3">CBS 114824</strain>
    </source>
</reference>
<evidence type="ECO:0000256" key="1">
    <source>
        <dbReference type="SAM" id="MobiDB-lite"/>
    </source>
</evidence>
<dbReference type="AlphaFoldDB" id="A0A139H008"/>
<protein>
    <submittedName>
        <fullName evidence="2">Uncharacterized protein</fullName>
    </submittedName>
</protein>
<feature type="compositionally biased region" description="Polar residues" evidence="1">
    <location>
        <begin position="1"/>
        <end position="38"/>
    </location>
</feature>
<feature type="region of interest" description="Disordered" evidence="1">
    <location>
        <begin position="272"/>
        <end position="293"/>
    </location>
</feature>
<gene>
    <name evidence="2" type="ORF">AC578_5307</name>
</gene>
<accession>A0A139H008</accession>
<feature type="compositionally biased region" description="Polar residues" evidence="1">
    <location>
        <begin position="57"/>
        <end position="72"/>
    </location>
</feature>
<evidence type="ECO:0000313" key="2">
    <source>
        <dbReference type="EMBL" id="KXS95751.1"/>
    </source>
</evidence>
<feature type="region of interest" description="Disordered" evidence="1">
    <location>
        <begin position="1"/>
        <end position="77"/>
    </location>
</feature>
<keyword evidence="3" id="KW-1185">Reference proteome</keyword>
<comment type="caution">
    <text evidence="2">The sequence shown here is derived from an EMBL/GenBank/DDBJ whole genome shotgun (WGS) entry which is preliminary data.</text>
</comment>
<proteinExistence type="predicted"/>
<organism evidence="2 3">
    <name type="scientific">Pseudocercospora eumusae</name>
    <dbReference type="NCBI Taxonomy" id="321146"/>
    <lineage>
        <taxon>Eukaryota</taxon>
        <taxon>Fungi</taxon>
        <taxon>Dikarya</taxon>
        <taxon>Ascomycota</taxon>
        <taxon>Pezizomycotina</taxon>
        <taxon>Dothideomycetes</taxon>
        <taxon>Dothideomycetidae</taxon>
        <taxon>Mycosphaerellales</taxon>
        <taxon>Mycosphaerellaceae</taxon>
        <taxon>Pseudocercospora</taxon>
    </lineage>
</organism>